<dbReference type="Gene3D" id="1.10.2000.10">
    <property type="entry name" value="Frizzled cysteine-rich domain"/>
    <property type="match status" value="1"/>
</dbReference>
<feature type="domain" description="FZ" evidence="5">
    <location>
        <begin position="22"/>
        <end position="142"/>
    </location>
</feature>
<accession>A0A7M5X1T0</accession>
<keyword evidence="7" id="KW-1185">Reference proteome</keyword>
<evidence type="ECO:0000256" key="3">
    <source>
        <dbReference type="PROSITE-ProRule" id="PRU00090"/>
    </source>
</evidence>
<evidence type="ECO:0000256" key="2">
    <source>
        <dbReference type="ARBA" id="ARBA00023157"/>
    </source>
</evidence>
<dbReference type="GeneID" id="136806058"/>
<evidence type="ECO:0000313" key="7">
    <source>
        <dbReference type="Proteomes" id="UP000594262"/>
    </source>
</evidence>
<dbReference type="InterPro" id="IPR020067">
    <property type="entry name" value="Frizzled_dom"/>
</dbReference>
<dbReference type="CDD" id="cd22823">
    <property type="entry name" value="Gal_Rha_Lectin"/>
    <property type="match status" value="1"/>
</dbReference>
<dbReference type="PANTHER" id="PTHR11309:SF47">
    <property type="entry name" value="FRIZZLED"/>
    <property type="match status" value="1"/>
</dbReference>
<keyword evidence="4" id="KW-0732">Signal</keyword>
<dbReference type="OrthoDB" id="10053709at2759"/>
<feature type="chain" id="PRO_5033596696" description="FZ domain-containing protein" evidence="4">
    <location>
        <begin position="19"/>
        <end position="279"/>
    </location>
</feature>
<dbReference type="GO" id="GO:0060070">
    <property type="term" value="P:canonical Wnt signaling pathway"/>
    <property type="evidence" value="ECO:0007669"/>
    <property type="project" value="TreeGrafter"/>
</dbReference>
<dbReference type="InterPro" id="IPR043159">
    <property type="entry name" value="Lectin_gal-bd_sf"/>
</dbReference>
<feature type="signal peptide" evidence="4">
    <location>
        <begin position="1"/>
        <end position="18"/>
    </location>
</feature>
<dbReference type="Proteomes" id="UP000594262">
    <property type="component" value="Unplaced"/>
</dbReference>
<comment type="caution">
    <text evidence="3">Lacks conserved residue(s) required for the propagation of feature annotation.</text>
</comment>
<sequence length="279" mass="31560">MNQLQLLCLAILCTVTFARYAPSYQRCEPVRVEMCRNLDPKNWVRTSFPNFMNHSSSIVAERELKQYYDIIDSNCSPYLTTFLCSLYMPICKAGIGRIPPCKSLCQAARSGCEPLLNSAHIRWPYSMNCDQFPDSGQLCIDLPETAPTPKALDEVEANQIPSKRTVIKKDKLPSIAKKDLKPLEEVVLECPPDKQIMVRKIRHFPERNTDCCPVDSKEKISRGCNGKQKCEIILDENVIGHGCVTSMEKTSVKYKCVGLQHNVKTRKSIGCRKNNKNGI</sequence>
<dbReference type="InterPro" id="IPR036790">
    <property type="entry name" value="Frizzled_dom_sf"/>
</dbReference>
<feature type="disulfide bond" evidence="3">
    <location>
        <begin position="105"/>
        <end position="129"/>
    </location>
</feature>
<evidence type="ECO:0000256" key="4">
    <source>
        <dbReference type="SAM" id="SignalP"/>
    </source>
</evidence>
<dbReference type="EnsemblMetazoa" id="CLYHEMT016644.1">
    <property type="protein sequence ID" value="CLYHEMP016644.1"/>
    <property type="gene ID" value="CLYHEMG016644"/>
</dbReference>
<dbReference type="SUPFAM" id="SSF63501">
    <property type="entry name" value="Frizzled cysteine-rich domain"/>
    <property type="match status" value="1"/>
</dbReference>
<dbReference type="AlphaFoldDB" id="A0A7M5X1T0"/>
<dbReference type="GO" id="GO:0005886">
    <property type="term" value="C:plasma membrane"/>
    <property type="evidence" value="ECO:0007669"/>
    <property type="project" value="TreeGrafter"/>
</dbReference>
<protein>
    <recommendedName>
        <fullName evidence="5">FZ domain-containing protein</fullName>
    </recommendedName>
</protein>
<dbReference type="GO" id="GO:0017147">
    <property type="term" value="F:Wnt-protein binding"/>
    <property type="evidence" value="ECO:0007669"/>
    <property type="project" value="TreeGrafter"/>
</dbReference>
<reference evidence="6" key="1">
    <citation type="submission" date="2021-01" db="UniProtKB">
        <authorList>
            <consortium name="EnsemblMetazoa"/>
        </authorList>
    </citation>
    <scope>IDENTIFICATION</scope>
</reference>
<name>A0A7M5X1T0_9CNID</name>
<dbReference type="GO" id="GO:0042813">
    <property type="term" value="F:Wnt receptor activity"/>
    <property type="evidence" value="ECO:0007669"/>
    <property type="project" value="TreeGrafter"/>
</dbReference>
<dbReference type="RefSeq" id="XP_066918731.1">
    <property type="nucleotide sequence ID" value="XM_067062630.1"/>
</dbReference>
<dbReference type="Pfam" id="PF01392">
    <property type="entry name" value="Fz"/>
    <property type="match status" value="1"/>
</dbReference>
<evidence type="ECO:0000256" key="1">
    <source>
        <dbReference type="ARBA" id="ARBA00022473"/>
    </source>
</evidence>
<dbReference type="Gene3D" id="2.60.120.740">
    <property type="match status" value="1"/>
</dbReference>
<dbReference type="PANTHER" id="PTHR11309">
    <property type="entry name" value="FRIZZLED"/>
    <property type="match status" value="1"/>
</dbReference>
<dbReference type="InterPro" id="IPR015526">
    <property type="entry name" value="Frizzled/SFRP"/>
</dbReference>
<dbReference type="RefSeq" id="XP_066918730.1">
    <property type="nucleotide sequence ID" value="XM_067062629.1"/>
</dbReference>
<dbReference type="CDD" id="cd07066">
    <property type="entry name" value="CRD_FZ"/>
    <property type="match status" value="1"/>
</dbReference>
<organism evidence="6 7">
    <name type="scientific">Clytia hemisphaerica</name>
    <dbReference type="NCBI Taxonomy" id="252671"/>
    <lineage>
        <taxon>Eukaryota</taxon>
        <taxon>Metazoa</taxon>
        <taxon>Cnidaria</taxon>
        <taxon>Hydrozoa</taxon>
        <taxon>Hydroidolina</taxon>
        <taxon>Leptothecata</taxon>
        <taxon>Obeliida</taxon>
        <taxon>Clytiidae</taxon>
        <taxon>Clytia</taxon>
    </lineage>
</organism>
<dbReference type="SMART" id="SM00063">
    <property type="entry name" value="FRI"/>
    <property type="match status" value="1"/>
</dbReference>
<evidence type="ECO:0000313" key="6">
    <source>
        <dbReference type="EnsemblMetazoa" id="CLYHEMP016644.3"/>
    </source>
</evidence>
<keyword evidence="2 3" id="KW-1015">Disulfide bond</keyword>
<dbReference type="EnsemblMetazoa" id="CLYHEMT016644.3">
    <property type="protein sequence ID" value="CLYHEMP016644.3"/>
    <property type="gene ID" value="CLYHEMG016644"/>
</dbReference>
<keyword evidence="1" id="KW-0217">Developmental protein</keyword>
<evidence type="ECO:0000259" key="5">
    <source>
        <dbReference type="PROSITE" id="PS50038"/>
    </source>
</evidence>
<dbReference type="EnsemblMetazoa" id="CLYHEMT016644.2">
    <property type="protein sequence ID" value="CLYHEMP016644.2"/>
    <property type="gene ID" value="CLYHEMG016644"/>
</dbReference>
<dbReference type="GO" id="GO:0035567">
    <property type="term" value="P:non-canonical Wnt signaling pathway"/>
    <property type="evidence" value="ECO:0007669"/>
    <property type="project" value="TreeGrafter"/>
</dbReference>
<proteinExistence type="predicted"/>
<dbReference type="PROSITE" id="PS50038">
    <property type="entry name" value="FZ"/>
    <property type="match status" value="1"/>
</dbReference>